<proteinExistence type="predicted"/>
<dbReference type="Proteomes" id="UP001195483">
    <property type="component" value="Unassembled WGS sequence"/>
</dbReference>
<keyword evidence="2" id="KW-1185">Reference proteome</keyword>
<sequence length="88" mass="9251">MAQLSTVVISGVGDVASVVLVVDVDMNNPAAFVLVCPPLAIGNWLGFPESEIDPKDELVEPIGLRNPGTSAGTGKKKACRFPLWCKLS</sequence>
<reference evidence="1" key="3">
    <citation type="submission" date="2023-05" db="EMBL/GenBank/DDBJ databases">
        <authorList>
            <person name="Smith C.H."/>
        </authorList>
    </citation>
    <scope>NUCLEOTIDE SEQUENCE</scope>
    <source>
        <strain evidence="1">CHS0354</strain>
        <tissue evidence="1">Mantle</tissue>
    </source>
</reference>
<evidence type="ECO:0000313" key="2">
    <source>
        <dbReference type="Proteomes" id="UP001195483"/>
    </source>
</evidence>
<protein>
    <submittedName>
        <fullName evidence="1">Uncharacterized protein</fullName>
    </submittedName>
</protein>
<comment type="caution">
    <text evidence="1">The sequence shown here is derived from an EMBL/GenBank/DDBJ whole genome shotgun (WGS) entry which is preliminary data.</text>
</comment>
<gene>
    <name evidence="1" type="ORF">CHS0354_008449</name>
</gene>
<accession>A0AAE0VH15</accession>
<reference evidence="1" key="2">
    <citation type="journal article" date="2021" name="Genome Biol. Evol.">
        <title>Developing a high-quality reference genome for a parasitic bivalve with doubly uniparental inheritance (Bivalvia: Unionida).</title>
        <authorList>
            <person name="Smith C.H."/>
        </authorList>
    </citation>
    <scope>NUCLEOTIDE SEQUENCE</scope>
    <source>
        <strain evidence="1">CHS0354</strain>
        <tissue evidence="1">Mantle</tissue>
    </source>
</reference>
<dbReference type="AlphaFoldDB" id="A0AAE0VH15"/>
<organism evidence="1 2">
    <name type="scientific">Potamilus streckersoni</name>
    <dbReference type="NCBI Taxonomy" id="2493646"/>
    <lineage>
        <taxon>Eukaryota</taxon>
        <taxon>Metazoa</taxon>
        <taxon>Spiralia</taxon>
        <taxon>Lophotrochozoa</taxon>
        <taxon>Mollusca</taxon>
        <taxon>Bivalvia</taxon>
        <taxon>Autobranchia</taxon>
        <taxon>Heteroconchia</taxon>
        <taxon>Palaeoheterodonta</taxon>
        <taxon>Unionida</taxon>
        <taxon>Unionoidea</taxon>
        <taxon>Unionidae</taxon>
        <taxon>Ambleminae</taxon>
        <taxon>Lampsilini</taxon>
        <taxon>Potamilus</taxon>
    </lineage>
</organism>
<evidence type="ECO:0000313" key="1">
    <source>
        <dbReference type="EMBL" id="KAK3577351.1"/>
    </source>
</evidence>
<dbReference type="EMBL" id="JAEAOA010000557">
    <property type="protein sequence ID" value="KAK3577351.1"/>
    <property type="molecule type" value="Genomic_DNA"/>
</dbReference>
<name>A0AAE0VH15_9BIVA</name>
<reference evidence="1" key="1">
    <citation type="journal article" date="2021" name="Genome Biol. Evol.">
        <title>A High-Quality Reference Genome for a Parasitic Bivalve with Doubly Uniparental Inheritance (Bivalvia: Unionida).</title>
        <authorList>
            <person name="Smith C.H."/>
        </authorList>
    </citation>
    <scope>NUCLEOTIDE SEQUENCE</scope>
    <source>
        <strain evidence="1">CHS0354</strain>
    </source>
</reference>